<name>A0A7S0FHZ6_9STRA</name>
<dbReference type="PANTHER" id="PTHR22811">
    <property type="entry name" value="TRANSMEMBRANE EMP24 DOMAIN-CONTAINING PROTEIN"/>
    <property type="match status" value="1"/>
</dbReference>
<reference evidence="11" key="1">
    <citation type="submission" date="2021-01" db="EMBL/GenBank/DDBJ databases">
        <authorList>
            <person name="Corre E."/>
            <person name="Pelletier E."/>
            <person name="Niang G."/>
            <person name="Scheremetjew M."/>
            <person name="Finn R."/>
            <person name="Kale V."/>
            <person name="Holt S."/>
            <person name="Cochrane G."/>
            <person name="Meng A."/>
            <person name="Brown T."/>
            <person name="Cohen L."/>
        </authorList>
    </citation>
    <scope>NUCLEOTIDE SEQUENCE</scope>
    <source>
        <strain evidence="11">CCMP3303</strain>
    </source>
</reference>
<dbReference type="GO" id="GO:0016020">
    <property type="term" value="C:membrane"/>
    <property type="evidence" value="ECO:0007669"/>
    <property type="project" value="UniProtKB-SubCell"/>
</dbReference>
<proteinExistence type="inferred from homology"/>
<comment type="similarity">
    <text evidence="2">Belongs to the EMP24/GP25L family.</text>
</comment>
<evidence type="ECO:0000256" key="2">
    <source>
        <dbReference type="ARBA" id="ARBA00007104"/>
    </source>
</evidence>
<dbReference type="EMBL" id="HBEJ01001845">
    <property type="protein sequence ID" value="CAD8360726.1"/>
    <property type="molecule type" value="Transcribed_RNA"/>
</dbReference>
<dbReference type="SMART" id="SM01190">
    <property type="entry name" value="EMP24_GP25L"/>
    <property type="match status" value="1"/>
</dbReference>
<accession>A0A7S0FHZ6</accession>
<evidence type="ECO:0000259" key="10">
    <source>
        <dbReference type="SMART" id="SM01190"/>
    </source>
</evidence>
<feature type="coiled-coil region" evidence="7">
    <location>
        <begin position="153"/>
        <end position="180"/>
    </location>
</feature>
<feature type="transmembrane region" description="Helical" evidence="8">
    <location>
        <begin position="196"/>
        <end position="218"/>
    </location>
</feature>
<evidence type="ECO:0000256" key="7">
    <source>
        <dbReference type="SAM" id="Coils"/>
    </source>
</evidence>
<keyword evidence="4 9" id="KW-0732">Signal</keyword>
<evidence type="ECO:0000256" key="8">
    <source>
        <dbReference type="SAM" id="Phobius"/>
    </source>
</evidence>
<evidence type="ECO:0000313" key="11">
    <source>
        <dbReference type="EMBL" id="CAD8360726.1"/>
    </source>
</evidence>
<evidence type="ECO:0000256" key="9">
    <source>
        <dbReference type="SAM" id="SignalP"/>
    </source>
</evidence>
<feature type="chain" id="PRO_5031426431" description="GOLD domain-containing protein" evidence="9">
    <location>
        <begin position="29"/>
        <end position="227"/>
    </location>
</feature>
<keyword evidence="3 8" id="KW-0812">Transmembrane</keyword>
<comment type="subcellular location">
    <subcellularLocation>
        <location evidence="1">Membrane</location>
        <topology evidence="1">Single-pass type I membrane protein</topology>
    </subcellularLocation>
</comment>
<gene>
    <name evidence="11" type="ORF">MPOL1434_LOCUS1083</name>
</gene>
<dbReference type="InterPro" id="IPR009038">
    <property type="entry name" value="GOLD_dom"/>
</dbReference>
<evidence type="ECO:0000256" key="4">
    <source>
        <dbReference type="ARBA" id="ARBA00022729"/>
    </source>
</evidence>
<feature type="signal peptide" evidence="9">
    <location>
        <begin position="1"/>
        <end position="28"/>
    </location>
</feature>
<feature type="domain" description="GOLD" evidence="10">
    <location>
        <begin position="29"/>
        <end position="222"/>
    </location>
</feature>
<evidence type="ECO:0000256" key="3">
    <source>
        <dbReference type="ARBA" id="ARBA00022692"/>
    </source>
</evidence>
<evidence type="ECO:0000256" key="1">
    <source>
        <dbReference type="ARBA" id="ARBA00004479"/>
    </source>
</evidence>
<keyword evidence="6 8" id="KW-0472">Membrane</keyword>
<keyword evidence="5 8" id="KW-1133">Transmembrane helix</keyword>
<keyword evidence="7" id="KW-0175">Coiled coil</keyword>
<evidence type="ECO:0000256" key="6">
    <source>
        <dbReference type="ARBA" id="ARBA00023136"/>
    </source>
</evidence>
<dbReference type="InterPro" id="IPR015720">
    <property type="entry name" value="Emp24-like"/>
</dbReference>
<dbReference type="Pfam" id="PF01105">
    <property type="entry name" value="EMP24_GP25L"/>
    <property type="match status" value="1"/>
</dbReference>
<evidence type="ECO:0000256" key="5">
    <source>
        <dbReference type="ARBA" id="ARBA00022989"/>
    </source>
</evidence>
<organism evidence="11">
    <name type="scientific">Minutocellus polymorphus</name>
    <dbReference type="NCBI Taxonomy" id="265543"/>
    <lineage>
        <taxon>Eukaryota</taxon>
        <taxon>Sar</taxon>
        <taxon>Stramenopiles</taxon>
        <taxon>Ochrophyta</taxon>
        <taxon>Bacillariophyta</taxon>
        <taxon>Mediophyceae</taxon>
        <taxon>Cymatosirophycidae</taxon>
        <taxon>Cymatosirales</taxon>
        <taxon>Cymatosiraceae</taxon>
        <taxon>Minutocellus</taxon>
    </lineage>
</organism>
<dbReference type="AlphaFoldDB" id="A0A7S0FHZ6"/>
<sequence>MSPTTARPTFLTFLALAFWLPSAAVVSALPQLLIESGKAKCVQVSVPSSTQIRVEYEAPDIEGSKGPVWVTVNPAEGLNNILPGRKRKDFKPVSEEIKSSTGSISQLIEDAGEFAVCIRASPASAKNPMRFGLAVKTGRSKSEQSERKDKEHLSGIEMSLVRLTDEMEEILDEADFAKEREMIFHNQSRSMAQASVYWPILHLAVLCITGVTMANHIVRFFKSRHII</sequence>
<protein>
    <recommendedName>
        <fullName evidence="10">GOLD domain-containing protein</fullName>
    </recommendedName>
</protein>